<dbReference type="PANTHER" id="PTHR46830:SF1">
    <property type="entry name" value="ALPHA-1,4-N-ACETYLGLUCOSAMINYLTRANSFERASE"/>
    <property type="match status" value="1"/>
</dbReference>
<keyword evidence="3" id="KW-1185">Reference proteome</keyword>
<protein>
    <recommendedName>
        <fullName evidence="4">Alpha-1,4-N-acetylglucosaminyltransferase</fullName>
    </recommendedName>
</protein>
<dbReference type="OrthoDB" id="409543at2759"/>
<dbReference type="Proteomes" id="UP000663879">
    <property type="component" value="Unassembled WGS sequence"/>
</dbReference>
<accession>A0A813MGB8</accession>
<name>A0A813MGB8_9BILA</name>
<keyword evidence="1" id="KW-0472">Membrane</keyword>
<reference evidence="2" key="1">
    <citation type="submission" date="2021-02" db="EMBL/GenBank/DDBJ databases">
        <authorList>
            <person name="Nowell W R."/>
        </authorList>
    </citation>
    <scope>NUCLEOTIDE SEQUENCE</scope>
    <source>
        <strain evidence="2">Ploen Becks lab</strain>
    </source>
</reference>
<evidence type="ECO:0000256" key="1">
    <source>
        <dbReference type="SAM" id="Phobius"/>
    </source>
</evidence>
<dbReference type="AlphaFoldDB" id="A0A813MGB8"/>
<keyword evidence="1" id="KW-1133">Transmembrane helix</keyword>
<dbReference type="PANTHER" id="PTHR46830">
    <property type="entry name" value="TRANSFERASE, PUTATIVE-RELATED"/>
    <property type="match status" value="1"/>
</dbReference>
<comment type="caution">
    <text evidence="2">The sequence shown here is derived from an EMBL/GenBank/DDBJ whole genome shotgun (WGS) entry which is preliminary data.</text>
</comment>
<dbReference type="InterPro" id="IPR007577">
    <property type="entry name" value="GlycoTrfase_DXD_sugar-bd_CS"/>
</dbReference>
<proteinExistence type="predicted"/>
<evidence type="ECO:0008006" key="4">
    <source>
        <dbReference type="Google" id="ProtNLM"/>
    </source>
</evidence>
<feature type="transmembrane region" description="Helical" evidence="1">
    <location>
        <begin position="9"/>
        <end position="29"/>
    </location>
</feature>
<dbReference type="SUPFAM" id="SSF53448">
    <property type="entry name" value="Nucleotide-diphospho-sugar transferases"/>
    <property type="match status" value="1"/>
</dbReference>
<organism evidence="2 3">
    <name type="scientific">Brachionus calyciflorus</name>
    <dbReference type="NCBI Taxonomy" id="104777"/>
    <lineage>
        <taxon>Eukaryota</taxon>
        <taxon>Metazoa</taxon>
        <taxon>Spiralia</taxon>
        <taxon>Gnathifera</taxon>
        <taxon>Rotifera</taxon>
        <taxon>Eurotatoria</taxon>
        <taxon>Monogononta</taxon>
        <taxon>Pseudotrocha</taxon>
        <taxon>Ploima</taxon>
        <taxon>Brachionidae</taxon>
        <taxon>Brachionus</taxon>
    </lineage>
</organism>
<dbReference type="Gene3D" id="3.90.550.20">
    <property type="match status" value="1"/>
</dbReference>
<evidence type="ECO:0000313" key="3">
    <source>
        <dbReference type="Proteomes" id="UP000663879"/>
    </source>
</evidence>
<sequence>MKIKIRKNFLTISIFSFLIICILLLKFPLSEKLNENESNEKIAPRIIEASTETLEEKLLKSLYKFSYNQFIDFENFNNRKGSRKFIIPNVVHLLYLNTNEIKFYQAINIYSIFLNQNPDFILIHCNDCKFSGHYWEQINSIKELKDKIILNKIKFHETIFGQEYGWIEHASDTWRLMILMNYGGIYLDNDVFVINSLNKYRKYELSVGWESYKEVLGTQVLIAHRNARLLRAHFDAYRTAYNSSEWYYNAGIVPTNIVLNHSYMAHTVRRKFGVGIHTDELYKQNWSSWKRLDTIHLLINHRSYLDEESPIKDFDEENILSYPYTYGEMCRLIMSKISKLYNIDFKRKSIRK</sequence>
<dbReference type="EMBL" id="CAJNOC010000176">
    <property type="protein sequence ID" value="CAF0723013.1"/>
    <property type="molecule type" value="Genomic_DNA"/>
</dbReference>
<keyword evidence="1" id="KW-0812">Transmembrane</keyword>
<dbReference type="Pfam" id="PF04488">
    <property type="entry name" value="Gly_transf_sug"/>
    <property type="match status" value="1"/>
</dbReference>
<evidence type="ECO:0000313" key="2">
    <source>
        <dbReference type="EMBL" id="CAF0723013.1"/>
    </source>
</evidence>
<gene>
    <name evidence="2" type="ORF">OXX778_LOCUS2300</name>
</gene>
<dbReference type="InterPro" id="IPR029044">
    <property type="entry name" value="Nucleotide-diphossugar_trans"/>
</dbReference>